<evidence type="ECO:0000313" key="2">
    <source>
        <dbReference type="EMBL" id="EFL50485.1"/>
    </source>
</evidence>
<dbReference type="RefSeq" id="WP_005994797.1">
    <property type="nucleotide sequence ID" value="NZ_AECZ01000019.1"/>
</dbReference>
<evidence type="ECO:0000313" key="3">
    <source>
        <dbReference type="Proteomes" id="UP000006250"/>
    </source>
</evidence>
<name>E1JYR5_SOLFR</name>
<keyword evidence="1" id="KW-0812">Transmembrane</keyword>
<feature type="transmembrane region" description="Helical" evidence="1">
    <location>
        <begin position="57"/>
        <end position="83"/>
    </location>
</feature>
<protein>
    <submittedName>
        <fullName evidence="2">Uncharacterized protein</fullName>
    </submittedName>
</protein>
<dbReference type="EMBL" id="AECZ01000019">
    <property type="protein sequence ID" value="EFL50485.1"/>
    <property type="molecule type" value="Genomic_DNA"/>
</dbReference>
<dbReference type="STRING" id="596151.DesfrDRAFT_2764"/>
<accession>E1JYR5</accession>
<keyword evidence="3" id="KW-1185">Reference proteome</keyword>
<keyword evidence="1" id="KW-1133">Transmembrane helix</keyword>
<proteinExistence type="predicted"/>
<keyword evidence="1" id="KW-0472">Membrane</keyword>
<organism evidence="2 3">
    <name type="scientific">Solidesulfovibrio fructosivorans JJ]</name>
    <dbReference type="NCBI Taxonomy" id="596151"/>
    <lineage>
        <taxon>Bacteria</taxon>
        <taxon>Pseudomonadati</taxon>
        <taxon>Thermodesulfobacteriota</taxon>
        <taxon>Desulfovibrionia</taxon>
        <taxon>Desulfovibrionales</taxon>
        <taxon>Desulfovibrionaceae</taxon>
        <taxon>Solidesulfovibrio</taxon>
    </lineage>
</organism>
<dbReference type="AlphaFoldDB" id="E1JYR5"/>
<sequence length="84" mass="9726">MNEEELYKCWLAYRQDTTGFSDCRQAVRRAIAQHEPVPRSTRPFHRWLAWLEGSGDWTAWVFGLGLALLGFCRISAITMNLLIP</sequence>
<comment type="caution">
    <text evidence="2">The sequence shown here is derived from an EMBL/GenBank/DDBJ whole genome shotgun (WGS) entry which is preliminary data.</text>
</comment>
<gene>
    <name evidence="2" type="ORF">DesfrDRAFT_2764</name>
</gene>
<evidence type="ECO:0000256" key="1">
    <source>
        <dbReference type="SAM" id="Phobius"/>
    </source>
</evidence>
<dbReference type="Proteomes" id="UP000006250">
    <property type="component" value="Unassembled WGS sequence"/>
</dbReference>
<reference evidence="2 3" key="1">
    <citation type="submission" date="2010-08" db="EMBL/GenBank/DDBJ databases">
        <title>The draft genome of Desulfovibrio fructosovorans JJ.</title>
        <authorList>
            <consortium name="US DOE Joint Genome Institute (JGI-PGF)"/>
            <person name="Lucas S."/>
            <person name="Copeland A."/>
            <person name="Lapidus A."/>
            <person name="Cheng J.-F."/>
            <person name="Bruce D."/>
            <person name="Goodwin L."/>
            <person name="Pitluck S."/>
            <person name="Land M.L."/>
            <person name="Hauser L."/>
            <person name="Chang Y.-J."/>
            <person name="Jeffries C."/>
            <person name="Wall J.D."/>
            <person name="Stahl D.A."/>
            <person name="Arkin A.P."/>
            <person name="Dehal P."/>
            <person name="Stolyar S.M."/>
            <person name="Hazen T.C."/>
            <person name="Woyke T.J."/>
        </authorList>
    </citation>
    <scope>NUCLEOTIDE SEQUENCE [LARGE SCALE GENOMIC DNA]</scope>
    <source>
        <strain evidence="2 3">JJ</strain>
    </source>
</reference>